<evidence type="ECO:0000259" key="5">
    <source>
        <dbReference type="Pfam" id="PF01494"/>
    </source>
</evidence>
<keyword evidence="1" id="KW-0285">Flavoprotein</keyword>
<evidence type="ECO:0000256" key="1">
    <source>
        <dbReference type="ARBA" id="ARBA00022630"/>
    </source>
</evidence>
<dbReference type="GO" id="GO:0071949">
    <property type="term" value="F:FAD binding"/>
    <property type="evidence" value="ECO:0007669"/>
    <property type="project" value="InterPro"/>
</dbReference>
<dbReference type="AlphaFoldDB" id="A0A9P4HPD2"/>
<organism evidence="6 7">
    <name type="scientific">Saccharata proteae CBS 121410</name>
    <dbReference type="NCBI Taxonomy" id="1314787"/>
    <lineage>
        <taxon>Eukaryota</taxon>
        <taxon>Fungi</taxon>
        <taxon>Dikarya</taxon>
        <taxon>Ascomycota</taxon>
        <taxon>Pezizomycotina</taxon>
        <taxon>Dothideomycetes</taxon>
        <taxon>Dothideomycetes incertae sedis</taxon>
        <taxon>Botryosphaeriales</taxon>
        <taxon>Saccharataceae</taxon>
        <taxon>Saccharata</taxon>
    </lineage>
</organism>
<proteinExistence type="predicted"/>
<feature type="domain" description="FAD-binding" evidence="5">
    <location>
        <begin position="6"/>
        <end position="323"/>
    </location>
</feature>
<dbReference type="PANTHER" id="PTHR46972">
    <property type="entry name" value="MONOOXYGENASE ASQM-RELATED"/>
    <property type="match status" value="1"/>
</dbReference>
<keyword evidence="7" id="KW-1185">Reference proteome</keyword>
<evidence type="ECO:0000256" key="3">
    <source>
        <dbReference type="ARBA" id="ARBA00023002"/>
    </source>
</evidence>
<accession>A0A9P4HPD2</accession>
<dbReference type="PANTHER" id="PTHR46972:SF1">
    <property type="entry name" value="FAD DEPENDENT OXIDOREDUCTASE DOMAIN-CONTAINING PROTEIN"/>
    <property type="match status" value="1"/>
</dbReference>
<keyword evidence="3" id="KW-0560">Oxidoreductase</keyword>
<evidence type="ECO:0000256" key="4">
    <source>
        <dbReference type="ARBA" id="ARBA00023033"/>
    </source>
</evidence>
<dbReference type="Pfam" id="PF01494">
    <property type="entry name" value="FAD_binding_3"/>
    <property type="match status" value="1"/>
</dbReference>
<dbReference type="Proteomes" id="UP000799776">
    <property type="component" value="Unassembled WGS sequence"/>
</dbReference>
<dbReference type="InterPro" id="IPR002938">
    <property type="entry name" value="FAD-bd"/>
</dbReference>
<reference evidence="6" key="1">
    <citation type="journal article" date="2020" name="Stud. Mycol.">
        <title>101 Dothideomycetes genomes: a test case for predicting lifestyles and emergence of pathogens.</title>
        <authorList>
            <person name="Haridas S."/>
            <person name="Albert R."/>
            <person name="Binder M."/>
            <person name="Bloem J."/>
            <person name="Labutti K."/>
            <person name="Salamov A."/>
            <person name="Andreopoulos B."/>
            <person name="Baker S."/>
            <person name="Barry K."/>
            <person name="Bills G."/>
            <person name="Bluhm B."/>
            <person name="Cannon C."/>
            <person name="Castanera R."/>
            <person name="Culley D."/>
            <person name="Daum C."/>
            <person name="Ezra D."/>
            <person name="Gonzalez J."/>
            <person name="Henrissat B."/>
            <person name="Kuo A."/>
            <person name="Liang C."/>
            <person name="Lipzen A."/>
            <person name="Lutzoni F."/>
            <person name="Magnuson J."/>
            <person name="Mondo S."/>
            <person name="Nolan M."/>
            <person name="Ohm R."/>
            <person name="Pangilinan J."/>
            <person name="Park H.-J."/>
            <person name="Ramirez L."/>
            <person name="Alfaro M."/>
            <person name="Sun H."/>
            <person name="Tritt A."/>
            <person name="Yoshinaga Y."/>
            <person name="Zwiers L.-H."/>
            <person name="Turgeon B."/>
            <person name="Goodwin S."/>
            <person name="Spatafora J."/>
            <person name="Crous P."/>
            <person name="Grigoriev I."/>
        </authorList>
    </citation>
    <scope>NUCLEOTIDE SEQUENCE</scope>
    <source>
        <strain evidence="6">CBS 121410</strain>
    </source>
</reference>
<dbReference type="EMBL" id="ML978774">
    <property type="protein sequence ID" value="KAF2083524.1"/>
    <property type="molecule type" value="Genomic_DNA"/>
</dbReference>
<dbReference type="OrthoDB" id="655030at2759"/>
<keyword evidence="2" id="KW-0274">FAD</keyword>
<dbReference type="InterPro" id="IPR036188">
    <property type="entry name" value="FAD/NAD-bd_sf"/>
</dbReference>
<evidence type="ECO:0000313" key="6">
    <source>
        <dbReference type="EMBL" id="KAF2083524.1"/>
    </source>
</evidence>
<evidence type="ECO:0000256" key="2">
    <source>
        <dbReference type="ARBA" id="ARBA00022827"/>
    </source>
</evidence>
<keyword evidence="4" id="KW-0503">Monooxygenase</keyword>
<comment type="caution">
    <text evidence="6">The sequence shown here is derived from an EMBL/GenBank/DDBJ whole genome shotgun (WGS) entry which is preliminary data.</text>
</comment>
<dbReference type="PRINTS" id="PR00420">
    <property type="entry name" value="RNGMNOXGNASE"/>
</dbReference>
<sequence>MAAPKIAIVGAGPAGLTLARLLHRNGITATVFEKEESADHRRSAGGSLDLHEESGQLAMKKAGLGEEFFKHARTEGDDMIVADRFGRVHVAIKDTPRGRPEIDRVVLRQILLDSLPADMVRWKHRLVKVEEGRLHFEHGVESGFDLIVGADGAWSKVRPMMTHVPPFYSGISGVELRLTDIDEKHADLSALVGKGSCFMFGEEQRKVLLSQRQGDGSVRIYAVGHQRESWVQDCGIDFENADEARAALLRDFAAFSPEQRRLIECCDDAITPRALYMLPVGIRWPNQPGFTLVGDAAHLMTPFAGAGVNMALHDAMDLAECIVASPADLPAATAAYEKMMFPRAERIQQKTWLSTLSRFAPGGLLEFKARILAFARFLARYLPPSTRGIEQ</sequence>
<protein>
    <submittedName>
        <fullName evidence="6">Zeaxanthin epoxidase</fullName>
    </submittedName>
</protein>
<dbReference type="Gene3D" id="3.50.50.60">
    <property type="entry name" value="FAD/NAD(P)-binding domain"/>
    <property type="match status" value="1"/>
</dbReference>
<gene>
    <name evidence="6" type="ORF">K490DRAFT_76489</name>
</gene>
<evidence type="ECO:0000313" key="7">
    <source>
        <dbReference type="Proteomes" id="UP000799776"/>
    </source>
</evidence>
<dbReference type="GO" id="GO:0004497">
    <property type="term" value="F:monooxygenase activity"/>
    <property type="evidence" value="ECO:0007669"/>
    <property type="project" value="UniProtKB-KW"/>
</dbReference>
<name>A0A9P4HPD2_9PEZI</name>
<dbReference type="SUPFAM" id="SSF51905">
    <property type="entry name" value="FAD/NAD(P)-binding domain"/>
    <property type="match status" value="1"/>
</dbReference>